<proteinExistence type="predicted"/>
<evidence type="ECO:0000259" key="2">
    <source>
        <dbReference type="Pfam" id="PF07727"/>
    </source>
</evidence>
<feature type="compositionally biased region" description="Polar residues" evidence="1">
    <location>
        <begin position="128"/>
        <end position="150"/>
    </location>
</feature>
<dbReference type="EMBL" id="BAABME010015100">
    <property type="protein sequence ID" value="GAA0139376.1"/>
    <property type="molecule type" value="Genomic_DNA"/>
</dbReference>
<comment type="caution">
    <text evidence="3">The sequence shown here is derived from an EMBL/GenBank/DDBJ whole genome shotgun (WGS) entry which is preliminary data.</text>
</comment>
<keyword evidence="3" id="KW-0472">Membrane</keyword>
<dbReference type="InterPro" id="IPR043502">
    <property type="entry name" value="DNA/RNA_pol_sf"/>
</dbReference>
<evidence type="ECO:0000313" key="4">
    <source>
        <dbReference type="Proteomes" id="UP001454036"/>
    </source>
</evidence>
<keyword evidence="4" id="KW-1185">Reference proteome</keyword>
<feature type="region of interest" description="Disordered" evidence="1">
    <location>
        <begin position="203"/>
        <end position="288"/>
    </location>
</feature>
<dbReference type="InterPro" id="IPR013103">
    <property type="entry name" value="RVT_2"/>
</dbReference>
<accession>A0AAV3NKM3</accession>
<evidence type="ECO:0000256" key="1">
    <source>
        <dbReference type="SAM" id="MobiDB-lite"/>
    </source>
</evidence>
<feature type="compositionally biased region" description="Polar residues" evidence="1">
    <location>
        <begin position="210"/>
        <end position="226"/>
    </location>
</feature>
<sequence>MLNVPTSPLLMITKLFLNNTLDATDNESSRVVTLEQEFSGTHMSDFPSASAYCQRLKNLADQLRNIGAPVPDNRLVLQLVSGLIDAYNGVGTLIRQSSPLSKFYNARSMLILEESSLVKKNIISNSPNSMLAKSGPEQSSYSDHGPSTQPYRPWTKPPTRPWSYFSYDFRSSYLPLCLLFKPVPYAVQISRDPIHPSLLNQLAHHFPGQPTKTQPSSPSALPTSYNPRLPLSPTELIPSFPCSSPSTPLHSSPTTQPTPISPSTQKPHGSLPMPTPHEPTSPHVSRPMTRSLHDIFKPNPKYNLHASSIPSPIPKNPVHALNDPNWKMAIPAVKPATVRTVLTLALSQSWPIHQLDVKNAFLHGDLHESVYMHQPAGFRNSVYPNYVYKLRKSLYGLKQAPRAWYKRFVDYVSTIGFVHSKSDHSLFIYQHGPYTTYLLLYVNDIILTNSSESLRRSIMSLLNAEFAMKDLGRLSYFLGIAINHHIGGLFLSQQKYA</sequence>
<dbReference type="Proteomes" id="UP001454036">
    <property type="component" value="Unassembled WGS sequence"/>
</dbReference>
<dbReference type="Pfam" id="PF14223">
    <property type="entry name" value="Retrotran_gag_2"/>
    <property type="match status" value="1"/>
</dbReference>
<name>A0AAV3NKM3_LITER</name>
<feature type="region of interest" description="Disordered" evidence="1">
    <location>
        <begin position="128"/>
        <end position="154"/>
    </location>
</feature>
<protein>
    <submittedName>
        <fullName evidence="3">Transmembrane signal receptor</fullName>
    </submittedName>
</protein>
<dbReference type="PANTHER" id="PTHR47481:SF10">
    <property type="entry name" value="COPIA-LIKE POLYPROTEIN_RETROTRANSPOSON"/>
    <property type="match status" value="1"/>
</dbReference>
<dbReference type="Pfam" id="PF07727">
    <property type="entry name" value="RVT_2"/>
    <property type="match status" value="1"/>
</dbReference>
<gene>
    <name evidence="3" type="ORF">LIER_35077</name>
</gene>
<reference evidence="3 4" key="1">
    <citation type="submission" date="2024-01" db="EMBL/GenBank/DDBJ databases">
        <title>The complete chloroplast genome sequence of Lithospermum erythrorhizon: insights into the phylogenetic relationship among Boraginaceae species and the maternal lineages of purple gromwells.</title>
        <authorList>
            <person name="Okada T."/>
            <person name="Watanabe K."/>
        </authorList>
    </citation>
    <scope>NUCLEOTIDE SEQUENCE [LARGE SCALE GENOMIC DNA]</scope>
</reference>
<dbReference type="SUPFAM" id="SSF56672">
    <property type="entry name" value="DNA/RNA polymerases"/>
    <property type="match status" value="1"/>
</dbReference>
<evidence type="ECO:0000313" key="3">
    <source>
        <dbReference type="EMBL" id="GAA0139376.1"/>
    </source>
</evidence>
<dbReference type="PANTHER" id="PTHR47481">
    <property type="match status" value="1"/>
</dbReference>
<feature type="compositionally biased region" description="Low complexity" evidence="1">
    <location>
        <begin position="241"/>
        <end position="265"/>
    </location>
</feature>
<keyword evidence="3" id="KW-0675">Receptor</keyword>
<organism evidence="3 4">
    <name type="scientific">Lithospermum erythrorhizon</name>
    <name type="common">Purple gromwell</name>
    <name type="synonym">Lithospermum officinale var. erythrorhizon</name>
    <dbReference type="NCBI Taxonomy" id="34254"/>
    <lineage>
        <taxon>Eukaryota</taxon>
        <taxon>Viridiplantae</taxon>
        <taxon>Streptophyta</taxon>
        <taxon>Embryophyta</taxon>
        <taxon>Tracheophyta</taxon>
        <taxon>Spermatophyta</taxon>
        <taxon>Magnoliopsida</taxon>
        <taxon>eudicotyledons</taxon>
        <taxon>Gunneridae</taxon>
        <taxon>Pentapetalae</taxon>
        <taxon>asterids</taxon>
        <taxon>lamiids</taxon>
        <taxon>Boraginales</taxon>
        <taxon>Boraginaceae</taxon>
        <taxon>Boraginoideae</taxon>
        <taxon>Lithospermeae</taxon>
        <taxon>Lithospermum</taxon>
    </lineage>
</organism>
<feature type="domain" description="Reverse transcriptase Ty1/copia-type" evidence="2">
    <location>
        <begin position="328"/>
        <end position="497"/>
    </location>
</feature>
<keyword evidence="3" id="KW-0812">Transmembrane</keyword>
<dbReference type="AlphaFoldDB" id="A0AAV3NKM3"/>